<evidence type="ECO:0000313" key="2">
    <source>
        <dbReference type="Proteomes" id="UP000001192"/>
    </source>
</evidence>
<gene>
    <name evidence="1" type="ordered locus">Bphy_2387</name>
</gene>
<protein>
    <submittedName>
        <fullName evidence="1">Putative lipoprotein</fullName>
    </submittedName>
</protein>
<organism evidence="1 2">
    <name type="scientific">Paraburkholderia phymatum (strain DSM 17167 / CIP 108236 / LMG 21445 / STM815)</name>
    <name type="common">Burkholderia phymatum</name>
    <dbReference type="NCBI Taxonomy" id="391038"/>
    <lineage>
        <taxon>Bacteria</taxon>
        <taxon>Pseudomonadati</taxon>
        <taxon>Pseudomonadota</taxon>
        <taxon>Betaproteobacteria</taxon>
        <taxon>Burkholderiales</taxon>
        <taxon>Burkholderiaceae</taxon>
        <taxon>Paraburkholderia</taxon>
    </lineage>
</organism>
<dbReference type="KEGG" id="bph:Bphy_2387"/>
<dbReference type="OrthoDB" id="9083813at2"/>
<dbReference type="Proteomes" id="UP000001192">
    <property type="component" value="Chromosome 1"/>
</dbReference>
<accession>B2JFT7</accession>
<reference evidence="2" key="1">
    <citation type="journal article" date="2014" name="Stand. Genomic Sci.">
        <title>Complete genome sequence of Burkholderia phymatum STM815(T), a broad host range and efficient nitrogen-fixing symbiont of Mimosa species.</title>
        <authorList>
            <person name="Moulin L."/>
            <person name="Klonowska A."/>
            <person name="Caroline B."/>
            <person name="Booth K."/>
            <person name="Vriezen J.A."/>
            <person name="Melkonian R."/>
            <person name="James E.K."/>
            <person name="Young J.P."/>
            <person name="Bena G."/>
            <person name="Hauser L."/>
            <person name="Land M."/>
            <person name="Kyrpides N."/>
            <person name="Bruce D."/>
            <person name="Chain P."/>
            <person name="Copeland A."/>
            <person name="Pitluck S."/>
            <person name="Woyke T."/>
            <person name="Lizotte-Waniewski M."/>
            <person name="Bristow J."/>
            <person name="Riley M."/>
        </authorList>
    </citation>
    <scope>NUCLEOTIDE SEQUENCE [LARGE SCALE GENOMIC DNA]</scope>
    <source>
        <strain evidence="2">DSM 17167 / CIP 108236 / LMG 21445 / STM815</strain>
    </source>
</reference>
<dbReference type="EMBL" id="CP001043">
    <property type="protein sequence ID" value="ACC71562.1"/>
    <property type="molecule type" value="Genomic_DNA"/>
</dbReference>
<dbReference type="AlphaFoldDB" id="B2JFT7"/>
<keyword evidence="1" id="KW-0449">Lipoprotein</keyword>
<dbReference type="PROSITE" id="PS51257">
    <property type="entry name" value="PROKAR_LIPOPROTEIN"/>
    <property type="match status" value="1"/>
</dbReference>
<dbReference type="HOGENOM" id="CLU_1293437_0_0_4"/>
<name>B2JFT7_PARP8</name>
<evidence type="ECO:0000313" key="1">
    <source>
        <dbReference type="EMBL" id="ACC71562.1"/>
    </source>
</evidence>
<keyword evidence="2" id="KW-1185">Reference proteome</keyword>
<sequence length="208" mass="22536" precursor="true">MRLRTLFVTTASIACCGCLHSPPSYPGAGGKNLEPASYASSLCPDLSGRYEGRGLLVDGDTVTRQAQQSLRIDYAFPFKDALEAGELQAAETGRYPQSGAINWSDRRATVTLAFASGQPVEYISSMEDKDRFVCTGRNGKIVWGGGSGTGRSEFGPNSTDSSAALYLDEHGDLMVEDHMQVHMSMLFSAIPTGTAKHYSIYRFKRISD</sequence>
<dbReference type="eggNOG" id="ENOG5033YBF">
    <property type="taxonomic scope" value="Bacteria"/>
</dbReference>
<dbReference type="STRING" id="391038.Bphy_2387"/>
<proteinExistence type="predicted"/>